<dbReference type="EMBL" id="SPQS01000016">
    <property type="protein sequence ID" value="TFV71666.1"/>
    <property type="molecule type" value="Genomic_DNA"/>
</dbReference>
<sequence>MPCTVELICVDPDRVFDFWRYVRPLILAAIERTGLSDFASIENQVLSGEQLLWLAWDGSSILAAATTHLARDVCTITACSGRDRKRWLPLIEHIENYAKAEGALRTRIIGRRGWERVLRSYRAKFVILEKDV</sequence>
<dbReference type="RefSeq" id="WP_135165945.1">
    <property type="nucleotide sequence ID" value="NZ_SPQS01000016.1"/>
</dbReference>
<dbReference type="AlphaFoldDB" id="A0A4Y9NXV5"/>
<organism evidence="1 2">
    <name type="scientific">Bradyrhizobium frederickii</name>
    <dbReference type="NCBI Taxonomy" id="2560054"/>
    <lineage>
        <taxon>Bacteria</taxon>
        <taxon>Pseudomonadati</taxon>
        <taxon>Pseudomonadota</taxon>
        <taxon>Alphaproteobacteria</taxon>
        <taxon>Hyphomicrobiales</taxon>
        <taxon>Nitrobacteraceae</taxon>
        <taxon>Bradyrhizobium</taxon>
    </lineage>
</organism>
<dbReference type="Proteomes" id="UP000297700">
    <property type="component" value="Unassembled WGS sequence"/>
</dbReference>
<accession>A0A4Y9NXV5</accession>
<evidence type="ECO:0000313" key="1">
    <source>
        <dbReference type="EMBL" id="TFV71666.1"/>
    </source>
</evidence>
<gene>
    <name evidence="1" type="ORF">E4K64_25390</name>
</gene>
<evidence type="ECO:0000313" key="2">
    <source>
        <dbReference type="Proteomes" id="UP000297700"/>
    </source>
</evidence>
<name>A0A4Y9NXV5_9BRAD</name>
<proteinExistence type="predicted"/>
<protein>
    <submittedName>
        <fullName evidence="1">Uncharacterized protein</fullName>
    </submittedName>
</protein>
<reference evidence="1 2" key="1">
    <citation type="submission" date="2019-03" db="EMBL/GenBank/DDBJ databases">
        <title>Bradyrhizobium strains diversity.</title>
        <authorList>
            <person name="Urquiaga M.C.O."/>
            <person name="Hungria M."/>
            <person name="Delamuta J.R.M."/>
            <person name="Klepa M.S."/>
        </authorList>
    </citation>
    <scope>NUCLEOTIDE SEQUENCE [LARGE SCALE GENOMIC DNA]</scope>
    <source>
        <strain evidence="1 2">CNPSo 3426</strain>
    </source>
</reference>
<comment type="caution">
    <text evidence="1">The sequence shown here is derived from an EMBL/GenBank/DDBJ whole genome shotgun (WGS) entry which is preliminary data.</text>
</comment>